<organism evidence="12">
    <name type="scientific">Candidatus Nitricoxidivorans perseverans</name>
    <dbReference type="NCBI Taxonomy" id="2975601"/>
    <lineage>
        <taxon>Bacteria</taxon>
        <taxon>Pseudomonadati</taxon>
        <taxon>Pseudomonadota</taxon>
        <taxon>Betaproteobacteria</taxon>
        <taxon>Nitrosomonadales</taxon>
        <taxon>Sterolibacteriaceae</taxon>
        <taxon>Candidatus Nitricoxidivorans</taxon>
    </lineage>
</organism>
<keyword evidence="4" id="KW-0808">Transferase</keyword>
<dbReference type="AlphaFoldDB" id="A0AA49FND1"/>
<dbReference type="GO" id="GO:0046872">
    <property type="term" value="F:metal ion binding"/>
    <property type="evidence" value="ECO:0007669"/>
    <property type="project" value="UniProtKB-KW"/>
</dbReference>
<comment type="similarity">
    <text evidence="2">Belongs to the class-V pyridoxal-phosphate-dependent aminotransferase family. NifS/IscS subfamily.</text>
</comment>
<keyword evidence="6" id="KW-0663">Pyridoxal phosphate</keyword>
<dbReference type="Gene3D" id="3.90.1150.10">
    <property type="entry name" value="Aspartate Aminotransferase, domain 1"/>
    <property type="match status" value="1"/>
</dbReference>
<gene>
    <name evidence="12" type="ORF">OHM77_04145</name>
</gene>
<evidence type="ECO:0000256" key="3">
    <source>
        <dbReference type="ARBA" id="ARBA00012239"/>
    </source>
</evidence>
<dbReference type="InterPro" id="IPR016454">
    <property type="entry name" value="Cysteine_dSase"/>
</dbReference>
<feature type="domain" description="Aminotransferase class V" evidence="11">
    <location>
        <begin position="5"/>
        <end position="368"/>
    </location>
</feature>
<evidence type="ECO:0000256" key="2">
    <source>
        <dbReference type="ARBA" id="ARBA00006490"/>
    </source>
</evidence>
<dbReference type="PANTHER" id="PTHR11601">
    <property type="entry name" value="CYSTEINE DESULFURYLASE FAMILY MEMBER"/>
    <property type="match status" value="1"/>
</dbReference>
<dbReference type="PIRSF" id="PIRSF005572">
    <property type="entry name" value="NifS"/>
    <property type="match status" value="1"/>
</dbReference>
<comment type="catalytic activity">
    <reaction evidence="9">
        <text>(sulfur carrier)-H + L-cysteine = (sulfur carrier)-SH + L-alanine</text>
        <dbReference type="Rhea" id="RHEA:43892"/>
        <dbReference type="Rhea" id="RHEA-COMP:14737"/>
        <dbReference type="Rhea" id="RHEA-COMP:14739"/>
        <dbReference type="ChEBI" id="CHEBI:29917"/>
        <dbReference type="ChEBI" id="CHEBI:35235"/>
        <dbReference type="ChEBI" id="CHEBI:57972"/>
        <dbReference type="ChEBI" id="CHEBI:64428"/>
        <dbReference type="EC" id="2.8.1.7"/>
    </reaction>
</comment>
<dbReference type="Pfam" id="PF00266">
    <property type="entry name" value="Aminotran_5"/>
    <property type="match status" value="1"/>
</dbReference>
<keyword evidence="8" id="KW-0411">Iron-sulfur</keyword>
<dbReference type="GO" id="GO:0051536">
    <property type="term" value="F:iron-sulfur cluster binding"/>
    <property type="evidence" value="ECO:0007669"/>
    <property type="project" value="UniProtKB-KW"/>
</dbReference>
<evidence type="ECO:0000256" key="6">
    <source>
        <dbReference type="ARBA" id="ARBA00022898"/>
    </source>
</evidence>
<dbReference type="InterPro" id="IPR015421">
    <property type="entry name" value="PyrdxlP-dep_Trfase_major"/>
</dbReference>
<dbReference type="Gene3D" id="3.40.640.10">
    <property type="entry name" value="Type I PLP-dependent aspartate aminotransferase-like (Major domain)"/>
    <property type="match status" value="1"/>
</dbReference>
<evidence type="ECO:0000256" key="5">
    <source>
        <dbReference type="ARBA" id="ARBA00022723"/>
    </source>
</evidence>
<proteinExistence type="inferred from homology"/>
<evidence type="ECO:0000259" key="11">
    <source>
        <dbReference type="Pfam" id="PF00266"/>
    </source>
</evidence>
<dbReference type="InterPro" id="IPR015422">
    <property type="entry name" value="PyrdxlP-dep_Trfase_small"/>
</dbReference>
<accession>A0AA49FND1</accession>
<dbReference type="InterPro" id="IPR015424">
    <property type="entry name" value="PyrdxlP-dep_Trfase"/>
</dbReference>
<protein>
    <recommendedName>
        <fullName evidence="3">cysteine desulfurase</fullName>
        <ecNumber evidence="3">2.8.1.7</ecNumber>
    </recommendedName>
</protein>
<dbReference type="InterPro" id="IPR020578">
    <property type="entry name" value="Aminotrans_V_PyrdxlP_BS"/>
</dbReference>
<dbReference type="PROSITE" id="PS00595">
    <property type="entry name" value="AA_TRANSFER_CLASS_5"/>
    <property type="match status" value="1"/>
</dbReference>
<reference evidence="12" key="1">
    <citation type="journal article" date="2023" name="Nat. Microbiol.">
        <title>Enrichment and characterization of a nitric oxide-reducing microbial community in a continuous bioreactor.</title>
        <authorList>
            <person name="Garrido-Amador P."/>
            <person name="Stortenbeker N."/>
            <person name="Wessels H.J.C.T."/>
            <person name="Speth D.R."/>
            <person name="Garcia-Heredia I."/>
            <person name="Kartal B."/>
        </authorList>
    </citation>
    <scope>NUCLEOTIDE SEQUENCE</scope>
    <source>
        <strain evidence="12">MAG1</strain>
    </source>
</reference>
<evidence type="ECO:0000256" key="7">
    <source>
        <dbReference type="ARBA" id="ARBA00023004"/>
    </source>
</evidence>
<evidence type="ECO:0000256" key="10">
    <source>
        <dbReference type="RuleBase" id="RU004504"/>
    </source>
</evidence>
<dbReference type="EMBL" id="CP107246">
    <property type="protein sequence ID" value="WIM06467.1"/>
    <property type="molecule type" value="Genomic_DNA"/>
</dbReference>
<dbReference type="KEGG" id="npv:OHM77_04145"/>
<name>A0AA49FND1_9PROT</name>
<dbReference type="InterPro" id="IPR000192">
    <property type="entry name" value="Aminotrans_V_dom"/>
</dbReference>
<evidence type="ECO:0000256" key="8">
    <source>
        <dbReference type="ARBA" id="ARBA00023014"/>
    </source>
</evidence>
<dbReference type="Proteomes" id="UP001234916">
    <property type="component" value="Chromosome"/>
</dbReference>
<dbReference type="EC" id="2.8.1.7" evidence="3"/>
<dbReference type="SUPFAM" id="SSF53383">
    <property type="entry name" value="PLP-dependent transferases"/>
    <property type="match status" value="1"/>
</dbReference>
<comment type="cofactor">
    <cofactor evidence="1 10">
        <name>pyridoxal 5'-phosphate</name>
        <dbReference type="ChEBI" id="CHEBI:597326"/>
    </cofactor>
</comment>
<keyword evidence="7" id="KW-0408">Iron</keyword>
<dbReference type="GO" id="GO:0031071">
    <property type="term" value="F:cysteine desulfurase activity"/>
    <property type="evidence" value="ECO:0007669"/>
    <property type="project" value="UniProtKB-EC"/>
</dbReference>
<evidence type="ECO:0000256" key="4">
    <source>
        <dbReference type="ARBA" id="ARBA00022679"/>
    </source>
</evidence>
<dbReference type="Gene3D" id="1.10.260.50">
    <property type="match status" value="1"/>
</dbReference>
<sequence>MFAPVYLDHNATTPVHPAVLEAMLPFFSQRFGNPSSRHEYGRAARKAIDEARERVAHALGAHPTEVVFTGGGSEADNLFIKGAAACLPPGTIALPAIEHPGVREPARQLARQGWRRREIAVDAEGRVDAADFAAAMAERPSLVSVMLANNETGVIQDVAGLAEAARSSRAWFHTDAVQALGKLPVDFRGLNERGVHALSVSAHKLGGPKGVGALVVDKRVELAPLIAGGGHERGLRAGTENVPAIVGFGVACELAVSGLDGTAARLSRLRDALERGLADAGAAAVIFGAGAPRLPNTTCFALPGIDGETLVGKLDRAGFAIASGAACSSANPEPSHVLTAMGVEPGLARGAVRVSLGADNTPAQVEDFLLTLHATLSQLTSLTALETS</sequence>
<keyword evidence="5" id="KW-0479">Metal-binding</keyword>
<dbReference type="PANTHER" id="PTHR11601:SF34">
    <property type="entry name" value="CYSTEINE DESULFURASE"/>
    <property type="match status" value="1"/>
</dbReference>
<evidence type="ECO:0000313" key="12">
    <source>
        <dbReference type="EMBL" id="WIM06467.1"/>
    </source>
</evidence>
<evidence type="ECO:0000256" key="1">
    <source>
        <dbReference type="ARBA" id="ARBA00001933"/>
    </source>
</evidence>
<evidence type="ECO:0000256" key="9">
    <source>
        <dbReference type="ARBA" id="ARBA00050776"/>
    </source>
</evidence>